<dbReference type="GO" id="GO:0016301">
    <property type="term" value="F:kinase activity"/>
    <property type="evidence" value="ECO:0007669"/>
    <property type="project" value="UniProtKB-KW"/>
</dbReference>
<dbReference type="InterPro" id="IPR027417">
    <property type="entry name" value="P-loop_NTPase"/>
</dbReference>
<feature type="region of interest" description="Disordered" evidence="1">
    <location>
        <begin position="182"/>
        <end position="214"/>
    </location>
</feature>
<name>A0A7W7CND4_9ACTN</name>
<evidence type="ECO:0000256" key="1">
    <source>
        <dbReference type="SAM" id="MobiDB-lite"/>
    </source>
</evidence>
<sequence length="214" mass="24165">MTTRDALLTHLVHAVQSLTHPARVAVDGPPAAGKTTLADELAALLRGRGHPVVRATIDDYLHPPARRYARGEFTAESCYFDTHDHRRLSREVLDPLRPGDGVLIVDGVFLLRPELVDRWDLSIFVSVGLDRTVERAVVRESPTSTRADVERRWRERYLPAQRLYFTRDAPTERAHIVVHNDDPRHPAWTYRNGASSRPHRTGSSVNPADSPHNQ</sequence>
<dbReference type="SUPFAM" id="SSF52540">
    <property type="entry name" value="P-loop containing nucleoside triphosphate hydrolases"/>
    <property type="match status" value="1"/>
</dbReference>
<keyword evidence="2" id="KW-0808">Transferase</keyword>
<dbReference type="EMBL" id="JACHMF010000001">
    <property type="protein sequence ID" value="MBB4691754.1"/>
    <property type="molecule type" value="Genomic_DNA"/>
</dbReference>
<comment type="caution">
    <text evidence="2">The sequence shown here is derived from an EMBL/GenBank/DDBJ whole genome shotgun (WGS) entry which is preliminary data.</text>
</comment>
<accession>A0A7W7CND4</accession>
<protein>
    <submittedName>
        <fullName evidence="2">Uridine kinase</fullName>
    </submittedName>
</protein>
<feature type="compositionally biased region" description="Polar residues" evidence="1">
    <location>
        <begin position="201"/>
        <end position="214"/>
    </location>
</feature>
<proteinExistence type="predicted"/>
<gene>
    <name evidence="2" type="ORF">BKA14_001902</name>
</gene>
<keyword evidence="2" id="KW-0418">Kinase</keyword>
<keyword evidence="3" id="KW-1185">Reference proteome</keyword>
<organism evidence="2 3">
    <name type="scientific">Paractinoplanes abujensis</name>
    <dbReference type="NCBI Taxonomy" id="882441"/>
    <lineage>
        <taxon>Bacteria</taxon>
        <taxon>Bacillati</taxon>
        <taxon>Actinomycetota</taxon>
        <taxon>Actinomycetes</taxon>
        <taxon>Micromonosporales</taxon>
        <taxon>Micromonosporaceae</taxon>
        <taxon>Paractinoplanes</taxon>
    </lineage>
</organism>
<dbReference type="Proteomes" id="UP000542742">
    <property type="component" value="Unassembled WGS sequence"/>
</dbReference>
<evidence type="ECO:0000313" key="3">
    <source>
        <dbReference type="Proteomes" id="UP000542742"/>
    </source>
</evidence>
<dbReference type="Gene3D" id="3.40.50.300">
    <property type="entry name" value="P-loop containing nucleotide triphosphate hydrolases"/>
    <property type="match status" value="2"/>
</dbReference>
<dbReference type="RefSeq" id="WP_239092376.1">
    <property type="nucleotide sequence ID" value="NZ_BOMC01000004.1"/>
</dbReference>
<reference evidence="2 3" key="1">
    <citation type="submission" date="2020-08" db="EMBL/GenBank/DDBJ databases">
        <title>Sequencing the genomes of 1000 actinobacteria strains.</title>
        <authorList>
            <person name="Klenk H.-P."/>
        </authorList>
    </citation>
    <scope>NUCLEOTIDE SEQUENCE [LARGE SCALE GENOMIC DNA]</scope>
    <source>
        <strain evidence="2 3">DSM 45518</strain>
    </source>
</reference>
<evidence type="ECO:0000313" key="2">
    <source>
        <dbReference type="EMBL" id="MBB4691754.1"/>
    </source>
</evidence>
<dbReference type="AlphaFoldDB" id="A0A7W7CND4"/>